<name>A0A7C9KVT1_9GAMM</name>
<organism evidence="1 2">
    <name type="scientific">Vreelandella alkaliphila</name>
    <dbReference type="NCBI Taxonomy" id="272774"/>
    <lineage>
        <taxon>Bacteria</taxon>
        <taxon>Pseudomonadati</taxon>
        <taxon>Pseudomonadota</taxon>
        <taxon>Gammaproteobacteria</taxon>
        <taxon>Oceanospirillales</taxon>
        <taxon>Halomonadaceae</taxon>
        <taxon>Vreelandella</taxon>
    </lineage>
</organism>
<accession>A0A7C9KVT1</accession>
<comment type="caution">
    <text evidence="1">The sequence shown here is derived from an EMBL/GenBank/DDBJ whole genome shotgun (WGS) entry which is preliminary data.</text>
</comment>
<proteinExistence type="predicted"/>
<dbReference type="AlphaFoldDB" id="A0A7C9KVT1"/>
<reference evidence="1 2" key="1">
    <citation type="submission" date="2020-01" db="EMBL/GenBank/DDBJ databases">
        <title>Whole genome sequencing of Halomonas alkaliphila strain LS44.</title>
        <authorList>
            <person name="Kumar S."/>
            <person name="Paul D."/>
            <person name="Shouche Y."/>
            <person name="Suryavanshi M.V."/>
        </authorList>
    </citation>
    <scope>NUCLEOTIDE SEQUENCE [LARGE SCALE GENOMIC DNA]</scope>
    <source>
        <strain evidence="1 2">LS44</strain>
    </source>
</reference>
<dbReference type="OrthoDB" id="6243207at2"/>
<dbReference type="NCBIfam" id="NF040662">
    <property type="entry name" value="attach_TipJ_rel"/>
    <property type="match status" value="1"/>
</dbReference>
<sequence length="898" mass="99234">MSEIRLYPSLMRELNGVPTQPIRTKTVDSGSLYEFLSDAAPAYAENPEFTPWEIELEGRRGEVVPPADYADVMLDSVPVVHIYADPQRRAIGSIFSAVVDLFSSVFSWLMPSIPTPNANGGIEQGSQINDPSTTINRPRLNGVINQIAGQVKVAPYYLAPPHTYFIDPRTKAVDILLCVTWGPCLLPPSQIRIAETPVTAFGDDVNFQVFQPGENITGHSANQLWYNAPEVGAASNGQAGLKLKRVFHITERLPAPSINVNGNQISVTGPHEIPADWEPSLLLNVRVPRQIELQPPAPGEVRAVLSGSFADLGLVVGDAVEIHGDALRGSYIVASVTSNALTLSYPDLTPVTDPTGGVYQLTIDKEGARYRVVSRTTNSIVVEKLLVDSNVDTAWLGWDAWVYRDRWNVFVDSTYAQSEWLGPFPAQKAGTVIDRAEITTLAVRGMGYANENGVDYNSQWVELQWREIGSEDWQWLGSELGGASRDQLGFTTGIDFDPPAAVEFRYRRMNPENTDMAALEELHWTGLSGRLANSPVKYDDITVLALTIVGSDAIAAQSENRITCVPTAILKRMDGTVGPTRSAIDFVRNAANQSGISDDEINMQAMQRIDDITTARGDTFDYNNDSDDTVKNVLERALSAVWTQLTWDEVLTPVRDEPRTDLGHMYSPQNMRADALLTKTIRAVMPDDYDAVDVEYDSAITGVVETVECRISNDPPTRVETIRIEGVRDETRAWRHGMRRLMRHLYVRKGYTWGTTTDLLNSNKGDYLPVVGPIPNRAQSALIEHVQVADDGVHMIVNEALNWGGIEQHVIFWRNPEGESSKAYEVTRGESDYHVIAGMGGDPVPVVDPTKEPPHLLFGRVEHVLIKSITPSGMSNVNATADGYDERVYQYDDEFPDD</sequence>
<dbReference type="RefSeq" id="WP_162218388.1">
    <property type="nucleotide sequence ID" value="NZ_JAAEHK010000009.1"/>
</dbReference>
<dbReference type="EMBL" id="JAAEHK010000009">
    <property type="protein sequence ID" value="NDL70497.1"/>
    <property type="molecule type" value="Genomic_DNA"/>
</dbReference>
<gene>
    <name evidence="1" type="ORF">GPL32_08235</name>
</gene>
<evidence type="ECO:0000313" key="1">
    <source>
        <dbReference type="EMBL" id="NDL70497.1"/>
    </source>
</evidence>
<evidence type="ECO:0008006" key="3">
    <source>
        <dbReference type="Google" id="ProtNLM"/>
    </source>
</evidence>
<evidence type="ECO:0000313" key="2">
    <source>
        <dbReference type="Proteomes" id="UP000480312"/>
    </source>
</evidence>
<protein>
    <recommendedName>
        <fullName evidence="3">Tip attachment protein J domain-containing protein</fullName>
    </recommendedName>
</protein>
<dbReference type="Proteomes" id="UP000480312">
    <property type="component" value="Unassembled WGS sequence"/>
</dbReference>